<dbReference type="KEGG" id="bpl:BURPS1106A_A1295"/>
<accession>A3P4S1</accession>
<protein>
    <submittedName>
        <fullName evidence="1">Uncharacterized protein</fullName>
    </submittedName>
</protein>
<proteinExistence type="predicted"/>
<sequence length="47" mass="5625">MQPDCRHLAASARRTSFYPRAADKKWRELRRVLTRAARLPSDQWKVE</sequence>
<evidence type="ECO:0000313" key="2">
    <source>
        <dbReference type="Proteomes" id="UP000006738"/>
    </source>
</evidence>
<evidence type="ECO:0000313" key="1">
    <source>
        <dbReference type="EMBL" id="ABN94028.1"/>
    </source>
</evidence>
<dbReference type="HOGENOM" id="CLU_3286174_0_0_4"/>
<reference evidence="2" key="1">
    <citation type="submission" date="2007-02" db="EMBL/GenBank/DDBJ databases">
        <authorList>
            <person name="DeShazer D."/>
            <person name="Woods D.E."/>
            <person name="Nierman W.C."/>
        </authorList>
    </citation>
    <scope>NUCLEOTIDE SEQUENCE [LARGE SCALE GENOMIC DNA]</scope>
    <source>
        <strain evidence="2">1106a</strain>
    </source>
</reference>
<dbReference type="Proteomes" id="UP000006738">
    <property type="component" value="Chromosome II"/>
</dbReference>
<name>A3P4S1_BURP0</name>
<gene>
    <name evidence="1" type="ordered locus">BURPS1106A_A1295</name>
</gene>
<organism evidence="1 2">
    <name type="scientific">Burkholderia pseudomallei (strain 1106a)</name>
    <dbReference type="NCBI Taxonomy" id="357348"/>
    <lineage>
        <taxon>Bacteria</taxon>
        <taxon>Pseudomonadati</taxon>
        <taxon>Pseudomonadota</taxon>
        <taxon>Betaproteobacteria</taxon>
        <taxon>Burkholderiales</taxon>
        <taxon>Burkholderiaceae</taxon>
        <taxon>Burkholderia</taxon>
        <taxon>pseudomallei group</taxon>
    </lineage>
</organism>
<dbReference type="AlphaFoldDB" id="A3P4S1"/>
<dbReference type="EMBL" id="CP000573">
    <property type="protein sequence ID" value="ABN94028.1"/>
    <property type="molecule type" value="Genomic_DNA"/>
</dbReference>